<comment type="similarity">
    <text evidence="2 9">Belongs to the cytochrome P450 family.</text>
</comment>
<comment type="cofactor">
    <cofactor evidence="1 8">
        <name>heme</name>
        <dbReference type="ChEBI" id="CHEBI:30413"/>
    </cofactor>
</comment>
<proteinExistence type="inferred from homology"/>
<evidence type="ECO:0000256" key="8">
    <source>
        <dbReference type="PIRSR" id="PIRSR602401-1"/>
    </source>
</evidence>
<reference evidence="10 11" key="1">
    <citation type="journal article" date="2023" name="G3 (Bethesda)">
        <title>A chromosome-length genome assembly and annotation of blackberry (Rubus argutus, cv. 'Hillquist').</title>
        <authorList>
            <person name="Bruna T."/>
            <person name="Aryal R."/>
            <person name="Dudchenko O."/>
            <person name="Sargent D.J."/>
            <person name="Mead D."/>
            <person name="Buti M."/>
            <person name="Cavallini A."/>
            <person name="Hytonen T."/>
            <person name="Andres J."/>
            <person name="Pham M."/>
            <person name="Weisz D."/>
            <person name="Mascagni F."/>
            <person name="Usai G."/>
            <person name="Natali L."/>
            <person name="Bassil N."/>
            <person name="Fernandez G.E."/>
            <person name="Lomsadze A."/>
            <person name="Armour M."/>
            <person name="Olukolu B."/>
            <person name="Poorten T."/>
            <person name="Britton C."/>
            <person name="Davik J."/>
            <person name="Ashrafi H."/>
            <person name="Aiden E.L."/>
            <person name="Borodovsky M."/>
            <person name="Worthington M."/>
        </authorList>
    </citation>
    <scope>NUCLEOTIDE SEQUENCE [LARGE SCALE GENOMIC DNA]</scope>
    <source>
        <strain evidence="10">PI 553951</strain>
    </source>
</reference>
<dbReference type="InterPro" id="IPR036396">
    <property type="entry name" value="Cyt_P450_sf"/>
</dbReference>
<name>A0AAW1YQY2_RUBAR</name>
<dbReference type="Pfam" id="PF00067">
    <property type="entry name" value="p450"/>
    <property type="match status" value="1"/>
</dbReference>
<keyword evidence="4 8" id="KW-0479">Metal-binding</keyword>
<dbReference type="Gene3D" id="1.10.630.10">
    <property type="entry name" value="Cytochrome P450"/>
    <property type="match status" value="1"/>
</dbReference>
<evidence type="ECO:0000313" key="11">
    <source>
        <dbReference type="Proteomes" id="UP001457282"/>
    </source>
</evidence>
<comment type="caution">
    <text evidence="10">The sequence shown here is derived from an EMBL/GenBank/DDBJ whole genome shotgun (WGS) entry which is preliminary data.</text>
</comment>
<dbReference type="GO" id="GO:0004497">
    <property type="term" value="F:monooxygenase activity"/>
    <property type="evidence" value="ECO:0007669"/>
    <property type="project" value="UniProtKB-KW"/>
</dbReference>
<evidence type="ECO:0000256" key="3">
    <source>
        <dbReference type="ARBA" id="ARBA00022617"/>
    </source>
</evidence>
<evidence type="ECO:0000256" key="2">
    <source>
        <dbReference type="ARBA" id="ARBA00010617"/>
    </source>
</evidence>
<accession>A0AAW1YQY2</accession>
<dbReference type="PROSITE" id="PS00086">
    <property type="entry name" value="CYTOCHROME_P450"/>
    <property type="match status" value="1"/>
</dbReference>
<sequence>MNMRMCFSDDTWPDGFKEFRPERWLDENGIFQDESPYKFIAFSAGPRICVGKEHAYMHMKIFSAMLLSNYIFKLTDETKVVTYKTIVTLPIDGGLHVYASPRVGHARP</sequence>
<keyword evidence="11" id="KW-1185">Reference proteome</keyword>
<dbReference type="GO" id="GO:0016705">
    <property type="term" value="F:oxidoreductase activity, acting on paired donors, with incorporation or reduction of molecular oxygen"/>
    <property type="evidence" value="ECO:0007669"/>
    <property type="project" value="InterPro"/>
</dbReference>
<evidence type="ECO:0000256" key="4">
    <source>
        <dbReference type="ARBA" id="ARBA00022723"/>
    </source>
</evidence>
<keyword evidence="3 8" id="KW-0349">Heme</keyword>
<evidence type="ECO:0000256" key="6">
    <source>
        <dbReference type="ARBA" id="ARBA00023004"/>
    </source>
</evidence>
<feature type="binding site" description="axial binding residue" evidence="8">
    <location>
        <position position="49"/>
    </location>
    <ligand>
        <name>heme</name>
        <dbReference type="ChEBI" id="CHEBI:30413"/>
    </ligand>
    <ligandPart>
        <name>Fe</name>
        <dbReference type="ChEBI" id="CHEBI:18248"/>
    </ligandPart>
</feature>
<evidence type="ECO:0000256" key="9">
    <source>
        <dbReference type="RuleBase" id="RU000461"/>
    </source>
</evidence>
<dbReference type="InterPro" id="IPR002401">
    <property type="entry name" value="Cyt_P450_E_grp-I"/>
</dbReference>
<dbReference type="InterPro" id="IPR001128">
    <property type="entry name" value="Cyt_P450"/>
</dbReference>
<dbReference type="EMBL" id="JBEDUW010000001">
    <property type="protein sequence ID" value="KAK9951135.1"/>
    <property type="molecule type" value="Genomic_DNA"/>
</dbReference>
<evidence type="ECO:0000256" key="7">
    <source>
        <dbReference type="ARBA" id="ARBA00023033"/>
    </source>
</evidence>
<evidence type="ECO:0008006" key="12">
    <source>
        <dbReference type="Google" id="ProtNLM"/>
    </source>
</evidence>
<dbReference type="PANTHER" id="PTHR24296">
    <property type="entry name" value="CYTOCHROME P450"/>
    <property type="match status" value="1"/>
</dbReference>
<dbReference type="AlphaFoldDB" id="A0AAW1YQY2"/>
<dbReference type="SUPFAM" id="SSF48264">
    <property type="entry name" value="Cytochrome P450"/>
    <property type="match status" value="1"/>
</dbReference>
<dbReference type="PRINTS" id="PR00463">
    <property type="entry name" value="EP450I"/>
</dbReference>
<protein>
    <recommendedName>
        <fullName evidence="12">Cytochrome P450</fullName>
    </recommendedName>
</protein>
<keyword evidence="5 9" id="KW-0560">Oxidoreductase</keyword>
<evidence type="ECO:0000256" key="1">
    <source>
        <dbReference type="ARBA" id="ARBA00001971"/>
    </source>
</evidence>
<evidence type="ECO:0000256" key="5">
    <source>
        <dbReference type="ARBA" id="ARBA00023002"/>
    </source>
</evidence>
<organism evidence="10 11">
    <name type="scientific">Rubus argutus</name>
    <name type="common">Southern blackberry</name>
    <dbReference type="NCBI Taxonomy" id="59490"/>
    <lineage>
        <taxon>Eukaryota</taxon>
        <taxon>Viridiplantae</taxon>
        <taxon>Streptophyta</taxon>
        <taxon>Embryophyta</taxon>
        <taxon>Tracheophyta</taxon>
        <taxon>Spermatophyta</taxon>
        <taxon>Magnoliopsida</taxon>
        <taxon>eudicotyledons</taxon>
        <taxon>Gunneridae</taxon>
        <taxon>Pentapetalae</taxon>
        <taxon>rosids</taxon>
        <taxon>fabids</taxon>
        <taxon>Rosales</taxon>
        <taxon>Rosaceae</taxon>
        <taxon>Rosoideae</taxon>
        <taxon>Rosoideae incertae sedis</taxon>
        <taxon>Rubus</taxon>
    </lineage>
</organism>
<dbReference type="GO" id="GO:0005506">
    <property type="term" value="F:iron ion binding"/>
    <property type="evidence" value="ECO:0007669"/>
    <property type="project" value="InterPro"/>
</dbReference>
<keyword evidence="6 8" id="KW-0408">Iron</keyword>
<dbReference type="GO" id="GO:0020037">
    <property type="term" value="F:heme binding"/>
    <property type="evidence" value="ECO:0007669"/>
    <property type="project" value="InterPro"/>
</dbReference>
<keyword evidence="7 9" id="KW-0503">Monooxygenase</keyword>
<gene>
    <name evidence="10" type="ORF">M0R45_006595</name>
</gene>
<dbReference type="GO" id="GO:0006629">
    <property type="term" value="P:lipid metabolic process"/>
    <property type="evidence" value="ECO:0007669"/>
    <property type="project" value="UniProtKB-ARBA"/>
</dbReference>
<evidence type="ECO:0000313" key="10">
    <source>
        <dbReference type="EMBL" id="KAK9951135.1"/>
    </source>
</evidence>
<dbReference type="Proteomes" id="UP001457282">
    <property type="component" value="Unassembled WGS sequence"/>
</dbReference>
<dbReference type="InterPro" id="IPR017972">
    <property type="entry name" value="Cyt_P450_CS"/>
</dbReference>